<dbReference type="OMA" id="FALIPKY"/>
<evidence type="ECO:0000313" key="4">
    <source>
        <dbReference type="EMBL" id="EME48737.1"/>
    </source>
</evidence>
<dbReference type="GO" id="GO:0004305">
    <property type="term" value="F:ethanolamine kinase activity"/>
    <property type="evidence" value="ECO:0007669"/>
    <property type="project" value="UniProtKB-EC"/>
</dbReference>
<dbReference type="GO" id="GO:0006646">
    <property type="term" value="P:phosphatidylethanolamine biosynthetic process"/>
    <property type="evidence" value="ECO:0007669"/>
    <property type="project" value="TreeGrafter"/>
</dbReference>
<proteinExistence type="inferred from homology"/>
<dbReference type="EC" id="2.7.1.82" evidence="3"/>
<dbReference type="EMBL" id="KB446535">
    <property type="protein sequence ID" value="EME48737.1"/>
    <property type="molecule type" value="Genomic_DNA"/>
</dbReference>
<keyword evidence="5" id="KW-1185">Reference proteome</keyword>
<reference evidence="4 5" key="2">
    <citation type="journal article" date="2012" name="PLoS Pathog.">
        <title>Diverse lifestyles and strategies of plant pathogenesis encoded in the genomes of eighteen Dothideomycetes fungi.</title>
        <authorList>
            <person name="Ohm R.A."/>
            <person name="Feau N."/>
            <person name="Henrissat B."/>
            <person name="Schoch C.L."/>
            <person name="Horwitz B.A."/>
            <person name="Barry K.W."/>
            <person name="Condon B.J."/>
            <person name="Copeland A.C."/>
            <person name="Dhillon B."/>
            <person name="Glaser F."/>
            <person name="Hesse C.N."/>
            <person name="Kosti I."/>
            <person name="LaButti K."/>
            <person name="Lindquist E.A."/>
            <person name="Lucas S."/>
            <person name="Salamov A.A."/>
            <person name="Bradshaw R.E."/>
            <person name="Ciuffetti L."/>
            <person name="Hamelin R.C."/>
            <person name="Kema G.H.J."/>
            <person name="Lawrence C."/>
            <person name="Scott J.A."/>
            <person name="Spatafora J.W."/>
            <person name="Turgeon B.G."/>
            <person name="de Wit P.J.G.M."/>
            <person name="Zhong S."/>
            <person name="Goodwin S.B."/>
            <person name="Grigoriev I.V."/>
        </authorList>
    </citation>
    <scope>NUCLEOTIDE SEQUENCE [LARGE SCALE GENOMIC DNA]</scope>
    <source>
        <strain evidence="5">NZE10 / CBS 128990</strain>
    </source>
</reference>
<dbReference type="Gene3D" id="3.90.1200.10">
    <property type="match status" value="1"/>
</dbReference>
<dbReference type="PANTHER" id="PTHR22603">
    <property type="entry name" value="CHOLINE/ETHANOALAMINE KINASE"/>
    <property type="match status" value="1"/>
</dbReference>
<dbReference type="CDD" id="cd05157">
    <property type="entry name" value="ETNK_euk"/>
    <property type="match status" value="1"/>
</dbReference>
<gene>
    <name evidence="4" type="ORF">DOTSEDRAFT_67687</name>
</gene>
<evidence type="ECO:0000256" key="1">
    <source>
        <dbReference type="ARBA" id="ARBA00037883"/>
    </source>
</evidence>
<name>N1PZ81_DOTSN</name>
<comment type="pathway">
    <text evidence="1">Phospholipid metabolism; phosphatidylethanolamine biosynthesis; phosphatidylethanolamine from ethanolamine: step 1/3.</text>
</comment>
<sequence length="423" mass="48402">MSSMHSASSGLPVDRADSPLGLRHIPITFDNADPEQSALRLIEEFRPQWKTEEGQVKFVRFTDGITNVLMKATKRRPGWTDLQIEKEAILMRAYGKGTDVLIDRERELRAHNLLASRGLAPPLLARFDNGLLYRFIPGHVCSHKDLARPEIYRQVAKRLGQWASLPISAIAATPVLDAASDQKHLAPRKGQSTRPYPNTWTVLQQWIDALPETTDREKERKETLNIECAEMSAKLGDTPGIDGKNFVFVHHDLLCGNVIVTEDEGALQSDDATEKPVTFIDYEYSTPGNAAFDIANHFAEWAGYDCDHSAVPTRSQRREFIQHYVTSYRYHSISDDDTIALDVDFRQDIETLYQQVEDFRGMPGLFWGVWALIQATISQIDFDYVTYAELRLSEYWAWKEESDGSRARESREMHTREKRWHSE</sequence>
<evidence type="ECO:0000313" key="5">
    <source>
        <dbReference type="Proteomes" id="UP000016933"/>
    </source>
</evidence>
<dbReference type="SUPFAM" id="SSF56112">
    <property type="entry name" value="Protein kinase-like (PK-like)"/>
    <property type="match status" value="1"/>
</dbReference>
<dbReference type="eggNOG" id="KOG4720">
    <property type="taxonomic scope" value="Eukaryota"/>
</dbReference>
<evidence type="ECO:0000256" key="2">
    <source>
        <dbReference type="ARBA" id="ARBA00038211"/>
    </source>
</evidence>
<dbReference type="Pfam" id="PF01633">
    <property type="entry name" value="Choline_kinase"/>
    <property type="match status" value="1"/>
</dbReference>
<dbReference type="Proteomes" id="UP000016933">
    <property type="component" value="Unassembled WGS sequence"/>
</dbReference>
<accession>N1PZ81</accession>
<organism evidence="4 5">
    <name type="scientific">Dothistroma septosporum (strain NZE10 / CBS 128990)</name>
    <name type="common">Red band needle blight fungus</name>
    <name type="synonym">Mycosphaerella pini</name>
    <dbReference type="NCBI Taxonomy" id="675120"/>
    <lineage>
        <taxon>Eukaryota</taxon>
        <taxon>Fungi</taxon>
        <taxon>Dikarya</taxon>
        <taxon>Ascomycota</taxon>
        <taxon>Pezizomycotina</taxon>
        <taxon>Dothideomycetes</taxon>
        <taxon>Dothideomycetidae</taxon>
        <taxon>Mycosphaerellales</taxon>
        <taxon>Mycosphaerellaceae</taxon>
        <taxon>Dothistroma</taxon>
    </lineage>
</organism>
<dbReference type="STRING" id="675120.N1PZ81"/>
<evidence type="ECO:0000256" key="3">
    <source>
        <dbReference type="ARBA" id="ARBA00038874"/>
    </source>
</evidence>
<dbReference type="InterPro" id="IPR011009">
    <property type="entry name" value="Kinase-like_dom_sf"/>
</dbReference>
<dbReference type="PANTHER" id="PTHR22603:SF66">
    <property type="entry name" value="ETHANOLAMINE KINASE"/>
    <property type="match status" value="1"/>
</dbReference>
<dbReference type="HOGENOM" id="CLU_012712_1_1_1"/>
<protein>
    <recommendedName>
        <fullName evidence="3">ethanolamine kinase</fullName>
        <ecNumber evidence="3">2.7.1.82</ecNumber>
    </recommendedName>
</protein>
<dbReference type="OrthoDB" id="10267235at2759"/>
<comment type="similarity">
    <text evidence="2">Belongs to the choline/ethanolamine kinase family.</text>
</comment>
<reference evidence="5" key="1">
    <citation type="journal article" date="2012" name="PLoS Genet.">
        <title>The genomes of the fungal plant pathogens Cladosporium fulvum and Dothistroma septosporum reveal adaptation to different hosts and lifestyles but also signatures of common ancestry.</title>
        <authorList>
            <person name="de Wit P.J.G.M."/>
            <person name="van der Burgt A."/>
            <person name="Oekmen B."/>
            <person name="Stergiopoulos I."/>
            <person name="Abd-Elsalam K.A."/>
            <person name="Aerts A.L."/>
            <person name="Bahkali A.H."/>
            <person name="Beenen H.G."/>
            <person name="Chettri P."/>
            <person name="Cox M.P."/>
            <person name="Datema E."/>
            <person name="de Vries R.P."/>
            <person name="Dhillon B."/>
            <person name="Ganley A.R."/>
            <person name="Griffiths S.A."/>
            <person name="Guo Y."/>
            <person name="Hamelin R.C."/>
            <person name="Henrissat B."/>
            <person name="Kabir M.S."/>
            <person name="Jashni M.K."/>
            <person name="Kema G."/>
            <person name="Klaubauf S."/>
            <person name="Lapidus A."/>
            <person name="Levasseur A."/>
            <person name="Lindquist E."/>
            <person name="Mehrabi R."/>
            <person name="Ohm R.A."/>
            <person name="Owen T.J."/>
            <person name="Salamov A."/>
            <person name="Schwelm A."/>
            <person name="Schijlen E."/>
            <person name="Sun H."/>
            <person name="van den Burg H.A."/>
            <person name="van Ham R.C.H.J."/>
            <person name="Zhang S."/>
            <person name="Goodwin S.B."/>
            <person name="Grigoriev I.V."/>
            <person name="Collemare J."/>
            <person name="Bradshaw R.E."/>
        </authorList>
    </citation>
    <scope>NUCLEOTIDE SEQUENCE [LARGE SCALE GENOMIC DNA]</scope>
    <source>
        <strain evidence="5">NZE10 / CBS 128990</strain>
    </source>
</reference>
<dbReference type="AlphaFoldDB" id="N1PZ81"/>
<dbReference type="GO" id="GO:0005737">
    <property type="term" value="C:cytoplasm"/>
    <property type="evidence" value="ECO:0007669"/>
    <property type="project" value="TreeGrafter"/>
</dbReference>